<evidence type="ECO:0000256" key="1">
    <source>
        <dbReference type="ARBA" id="ARBA00004459"/>
    </source>
</evidence>
<name>A0A556SYQ4_9GAMM</name>
<dbReference type="GO" id="GO:0009279">
    <property type="term" value="C:cell outer membrane"/>
    <property type="evidence" value="ECO:0007669"/>
    <property type="project" value="UniProtKB-SubCell"/>
</dbReference>
<feature type="domain" description="Glycine zipper 2TM" evidence="7">
    <location>
        <begin position="67"/>
        <end position="107"/>
    </location>
</feature>
<dbReference type="EMBL" id="VMHM01000001">
    <property type="protein sequence ID" value="TSK06278.1"/>
    <property type="molecule type" value="Genomic_DNA"/>
</dbReference>
<gene>
    <name evidence="8" type="ORF">FPQ15_00125</name>
</gene>
<evidence type="ECO:0000256" key="5">
    <source>
        <dbReference type="ARBA" id="ARBA00023288"/>
    </source>
</evidence>
<accession>A0A556SYQ4</accession>
<dbReference type="InterPro" id="IPR008816">
    <property type="entry name" value="Gly_zipper_2TM_dom"/>
</dbReference>
<evidence type="ECO:0000259" key="7">
    <source>
        <dbReference type="Pfam" id="PF05433"/>
    </source>
</evidence>
<keyword evidence="4" id="KW-0564">Palmitate</keyword>
<comment type="caution">
    <text evidence="8">The sequence shown here is derived from an EMBL/GenBank/DDBJ whole genome shotgun (WGS) entry which is preliminary data.</text>
</comment>
<evidence type="ECO:0000256" key="3">
    <source>
        <dbReference type="ARBA" id="ARBA00023136"/>
    </source>
</evidence>
<protein>
    <submittedName>
        <fullName evidence="8">Glycine zipper 2TM domain-containing protein</fullName>
    </submittedName>
</protein>
<dbReference type="InterPro" id="IPR051407">
    <property type="entry name" value="Bact_OM_lipoprot/Surf_antigen"/>
</dbReference>
<keyword evidence="5" id="KW-0449">Lipoprotein</keyword>
<dbReference type="Proteomes" id="UP000319483">
    <property type="component" value="Unassembled WGS sequence"/>
</dbReference>
<dbReference type="Pfam" id="PF05433">
    <property type="entry name" value="Rick_17kDa_Anti"/>
    <property type="match status" value="1"/>
</dbReference>
<reference evidence="8 9" key="1">
    <citation type="submission" date="2019-07" db="EMBL/GenBank/DDBJ databases">
        <title>Gilliamella genomes.</title>
        <authorList>
            <person name="Zheng H."/>
        </authorList>
    </citation>
    <scope>NUCLEOTIDE SEQUENCE [LARGE SCALE GENOMIC DNA]</scope>
    <source>
        <strain evidence="8 9">W8127</strain>
    </source>
</reference>
<feature type="signal peptide" evidence="6">
    <location>
        <begin position="1"/>
        <end position="21"/>
    </location>
</feature>
<evidence type="ECO:0000313" key="8">
    <source>
        <dbReference type="EMBL" id="TSK06278.1"/>
    </source>
</evidence>
<proteinExistence type="predicted"/>
<evidence type="ECO:0000313" key="9">
    <source>
        <dbReference type="Proteomes" id="UP000319483"/>
    </source>
</evidence>
<feature type="chain" id="PRO_5021770686" evidence="6">
    <location>
        <begin position="22"/>
        <end position="167"/>
    </location>
</feature>
<evidence type="ECO:0000256" key="2">
    <source>
        <dbReference type="ARBA" id="ARBA00022729"/>
    </source>
</evidence>
<evidence type="ECO:0000256" key="6">
    <source>
        <dbReference type="SAM" id="SignalP"/>
    </source>
</evidence>
<evidence type="ECO:0000256" key="4">
    <source>
        <dbReference type="ARBA" id="ARBA00023139"/>
    </source>
</evidence>
<dbReference type="RefSeq" id="WP_144090980.1">
    <property type="nucleotide sequence ID" value="NZ_CAMLBV010000011.1"/>
</dbReference>
<keyword evidence="2 6" id="KW-0732">Signal</keyword>
<keyword evidence="3" id="KW-0472">Membrane</keyword>
<dbReference type="PANTHER" id="PTHR35603">
    <property type="match status" value="1"/>
</dbReference>
<dbReference type="PANTHER" id="PTHR35603:SF1">
    <property type="entry name" value="OUTER MEMBRANE LIPOPROTEIN SLYB"/>
    <property type="match status" value="1"/>
</dbReference>
<dbReference type="PROSITE" id="PS51257">
    <property type="entry name" value="PROKAR_LIPOPROTEIN"/>
    <property type="match status" value="1"/>
</dbReference>
<sequence length="167" mass="17226">MMKKIVTAAILVSLLSGCTNSDIYSGDVYTTDQAKQVQQVSYGTVVSVRPVKIQANATNGKNENVVGSLGGAVIGGVLGNTIGNGTGRALAIATGAIGGAVIGSAIEDKTSQTNAVELEIERENGGNIVIVQKGSPNEFYAGQHVRLVSNGKQISASPRYGRSYNNQ</sequence>
<comment type="subcellular location">
    <subcellularLocation>
        <location evidence="1">Cell outer membrane</location>
        <topology evidence="1">Lipid-anchor</topology>
    </subcellularLocation>
</comment>
<dbReference type="AlphaFoldDB" id="A0A556SYQ4"/>
<organism evidence="8 9">
    <name type="scientific">Gilliamella apicola</name>
    <dbReference type="NCBI Taxonomy" id="1196095"/>
    <lineage>
        <taxon>Bacteria</taxon>
        <taxon>Pseudomonadati</taxon>
        <taxon>Pseudomonadota</taxon>
        <taxon>Gammaproteobacteria</taxon>
        <taxon>Orbales</taxon>
        <taxon>Orbaceae</taxon>
        <taxon>Gilliamella</taxon>
    </lineage>
</organism>